<protein>
    <submittedName>
        <fullName evidence="1">PIR Superfamily Protein</fullName>
    </submittedName>
</protein>
<proteinExistence type="predicted"/>
<dbReference type="EMBL" id="FLQV01001601">
    <property type="protein sequence ID" value="SBS99909.1"/>
    <property type="molecule type" value="Genomic_DNA"/>
</dbReference>
<evidence type="ECO:0000313" key="1">
    <source>
        <dbReference type="EMBL" id="SBS93702.1"/>
    </source>
</evidence>
<dbReference type="Pfam" id="PF05795">
    <property type="entry name" value="Plasmodium_Vir"/>
    <property type="match status" value="2"/>
</dbReference>
<reference evidence="3 4" key="2">
    <citation type="submission" date="2016-05" db="EMBL/GenBank/DDBJ databases">
        <authorList>
            <person name="Naeem Raeece"/>
        </authorList>
    </citation>
    <scope>NUCLEOTIDE SEQUENCE [LARGE SCALE GENOMIC DNA]</scope>
</reference>
<organism evidence="1 4">
    <name type="scientific">Plasmodium ovale curtisi</name>
    <dbReference type="NCBI Taxonomy" id="864141"/>
    <lineage>
        <taxon>Eukaryota</taxon>
        <taxon>Sar</taxon>
        <taxon>Alveolata</taxon>
        <taxon>Apicomplexa</taxon>
        <taxon>Aconoidasida</taxon>
        <taxon>Haemosporida</taxon>
        <taxon>Plasmodiidae</taxon>
        <taxon>Plasmodium</taxon>
        <taxon>Plasmodium (Plasmodium)</taxon>
    </lineage>
</organism>
<evidence type="ECO:0000313" key="2">
    <source>
        <dbReference type="EMBL" id="SBS99909.1"/>
    </source>
</evidence>
<dbReference type="AlphaFoldDB" id="A0A1A8WQV2"/>
<accession>A0A1A8WQV2</accession>
<evidence type="ECO:0000313" key="3">
    <source>
        <dbReference type="Proteomes" id="UP000078546"/>
    </source>
</evidence>
<reference evidence="1" key="1">
    <citation type="submission" date="2016-05" db="EMBL/GenBank/DDBJ databases">
        <authorList>
            <person name="Lavstsen T."/>
            <person name="Jespersen J.S."/>
        </authorList>
    </citation>
    <scope>NUCLEOTIDE SEQUENCE [LARGE SCALE GENOMIC DNA]</scope>
</reference>
<dbReference type="EMBL" id="FLQU01001600">
    <property type="protein sequence ID" value="SBS93702.1"/>
    <property type="molecule type" value="Genomic_DNA"/>
</dbReference>
<dbReference type="Proteomes" id="UP000078546">
    <property type="component" value="Unassembled WGS sequence"/>
</dbReference>
<sequence>MGTDTEEDEEEGYIPGDSYYFSVNTFLQYEDEFNRVTNEDSDSKEHGVNCNNIRDGLFSMNGFSDRCDKVARYLYYIKEKDDQEYRCKCLNYLLNRKTEFNAYPNKNCPDLFDAYEEISKHLETCKSTITCIKKEDLGKIEKLYYLNESMKKLEKSITDNDAHIYVNAEQFAQLYKSATTDCQNEDTEGYCGAIKDLQVICDYHTKSKNCEEIAKLLKYQIELNQAIKISVPCIIILSIPLFLYILNKFTSVGSWFNTLLIKNKIFRHNMNEETIEQFFEHTHEIKDRDSNYRLHHIGYHVT</sequence>
<evidence type="ECO:0000313" key="4">
    <source>
        <dbReference type="Proteomes" id="UP000078560"/>
    </source>
</evidence>
<gene>
    <name evidence="2" type="ORF">POVCU1_056020</name>
    <name evidence="1" type="ORF">POVCU2_0083110</name>
</gene>
<dbReference type="InterPro" id="IPR008780">
    <property type="entry name" value="Plasmodium_Vir"/>
</dbReference>
<dbReference type="Proteomes" id="UP000078560">
    <property type="component" value="Unassembled WGS sequence"/>
</dbReference>
<name>A0A1A8WQV2_PLAOA</name>